<reference evidence="9 10" key="1">
    <citation type="journal article" date="2016" name="Int. J. Syst. Evol. Microbiol.">
        <title>Panacibacter ginsenosidivorans gen. nov., sp. nov., with ginsenoside converting activity isolated from soil of a ginseng field.</title>
        <authorList>
            <person name="Siddiqi M.Z."/>
            <person name="Muhammad Shafi S."/>
            <person name="Choi K.D."/>
            <person name="Im W.T."/>
        </authorList>
    </citation>
    <scope>NUCLEOTIDE SEQUENCE [LARGE SCALE GENOMIC DNA]</scope>
    <source>
        <strain evidence="9 10">Gsoil1550</strain>
    </source>
</reference>
<dbReference type="Gene3D" id="3.40.50.720">
    <property type="entry name" value="NAD(P)-binding Rossmann-like Domain"/>
    <property type="match status" value="1"/>
</dbReference>
<dbReference type="Pfam" id="PF13727">
    <property type="entry name" value="CoA_binding_3"/>
    <property type="match status" value="1"/>
</dbReference>
<keyword evidence="6 7" id="KW-0472">Membrane</keyword>
<dbReference type="GO" id="GO:0016020">
    <property type="term" value="C:membrane"/>
    <property type="evidence" value="ECO:0007669"/>
    <property type="project" value="UniProtKB-SubCell"/>
</dbReference>
<dbReference type="RefSeq" id="WP_147191226.1">
    <property type="nucleotide sequence ID" value="NZ_CP042435.1"/>
</dbReference>
<evidence type="ECO:0000313" key="9">
    <source>
        <dbReference type="EMBL" id="QEC68820.1"/>
    </source>
</evidence>
<evidence type="ECO:0000256" key="1">
    <source>
        <dbReference type="ARBA" id="ARBA00004141"/>
    </source>
</evidence>
<evidence type="ECO:0000256" key="5">
    <source>
        <dbReference type="ARBA" id="ARBA00022989"/>
    </source>
</evidence>
<dbReference type="InterPro" id="IPR003362">
    <property type="entry name" value="Bact_transf"/>
</dbReference>
<dbReference type="NCBIfam" id="TIGR03025">
    <property type="entry name" value="EPS_sugtrans"/>
    <property type="match status" value="1"/>
</dbReference>
<comment type="subcellular location">
    <subcellularLocation>
        <location evidence="1">Membrane</location>
        <topology evidence="1">Multi-pass membrane protein</topology>
    </subcellularLocation>
</comment>
<accession>A0A5B8VBE8</accession>
<evidence type="ECO:0000313" key="10">
    <source>
        <dbReference type="Proteomes" id="UP000321533"/>
    </source>
</evidence>
<feature type="transmembrane region" description="Helical" evidence="7">
    <location>
        <begin position="90"/>
        <end position="107"/>
    </location>
</feature>
<comment type="similarity">
    <text evidence="2">Belongs to the bacterial sugar transferase family.</text>
</comment>
<evidence type="ECO:0000256" key="6">
    <source>
        <dbReference type="ARBA" id="ARBA00023136"/>
    </source>
</evidence>
<keyword evidence="10" id="KW-1185">Reference proteome</keyword>
<evidence type="ECO:0000256" key="7">
    <source>
        <dbReference type="SAM" id="Phobius"/>
    </source>
</evidence>
<evidence type="ECO:0000259" key="8">
    <source>
        <dbReference type="Pfam" id="PF02397"/>
    </source>
</evidence>
<feature type="domain" description="Bacterial sugar transferase" evidence="8">
    <location>
        <begin position="287"/>
        <end position="469"/>
    </location>
</feature>
<organism evidence="9 10">
    <name type="scientific">Panacibacter ginsenosidivorans</name>
    <dbReference type="NCBI Taxonomy" id="1813871"/>
    <lineage>
        <taxon>Bacteria</taxon>
        <taxon>Pseudomonadati</taxon>
        <taxon>Bacteroidota</taxon>
        <taxon>Chitinophagia</taxon>
        <taxon>Chitinophagales</taxon>
        <taxon>Chitinophagaceae</taxon>
        <taxon>Panacibacter</taxon>
    </lineage>
</organism>
<dbReference type="EMBL" id="CP042435">
    <property type="protein sequence ID" value="QEC68820.1"/>
    <property type="molecule type" value="Genomic_DNA"/>
</dbReference>
<dbReference type="Pfam" id="PF02397">
    <property type="entry name" value="Bac_transf"/>
    <property type="match status" value="1"/>
</dbReference>
<feature type="transmembrane region" description="Helical" evidence="7">
    <location>
        <begin position="50"/>
        <end position="69"/>
    </location>
</feature>
<keyword evidence="5 7" id="KW-1133">Transmembrane helix</keyword>
<keyword evidence="3 9" id="KW-0808">Transferase</keyword>
<keyword evidence="4 7" id="KW-0812">Transmembrane</keyword>
<feature type="transmembrane region" description="Helical" evidence="7">
    <location>
        <begin position="289"/>
        <end position="311"/>
    </location>
</feature>
<gene>
    <name evidence="9" type="ORF">FRZ67_16450</name>
</gene>
<evidence type="ECO:0000256" key="4">
    <source>
        <dbReference type="ARBA" id="ARBA00022692"/>
    </source>
</evidence>
<evidence type="ECO:0000256" key="3">
    <source>
        <dbReference type="ARBA" id="ARBA00022679"/>
    </source>
</evidence>
<dbReference type="GO" id="GO:0016780">
    <property type="term" value="F:phosphotransferase activity, for other substituted phosphate groups"/>
    <property type="evidence" value="ECO:0007669"/>
    <property type="project" value="TreeGrafter"/>
</dbReference>
<sequence>MQNSRPIHISTYIISDIFASAIVWTGIALQRKIQLQENPQTLTRLFTEDTYFPISLMLTVLFWLGLYSVMGAYNKSVYKRSRLTDFNSSFIQAFTGSIILLFVLFMNDSERTYTYFYTTFFSLLIFQTIVTTTGRFIIISIAKKQLAAGKFSFKTIIIGNNRKASDAFREIRKSNRVTGYDIIGFVSTDPAQKNGLTKSLTCLGDLASMENIIHQKHVQRVIVALDKNDAMLKEEVISRLSEKDVEVKLVPDTYEILSGAVKTENILDAVLIDIDTGLMPAWQRNIKRLIDVAASLITMLLLSPLMIFAAIKTKISSPGSIIFSQERIGYKGKPFIIHKFRSMYMDAEKDGPALSSENDPRMTPWGRFMRKWRIDELPQLWNILTGEMTFVGPRPERKFYIEQINAQTPYYRYLLKVKPGLTSWGMVHFGYASSVDQMIKRMKYDLVYIENVSLLLDLKIMVYTLKIIFSGKGK</sequence>
<proteinExistence type="inferred from homology"/>
<evidence type="ECO:0000256" key="2">
    <source>
        <dbReference type="ARBA" id="ARBA00006464"/>
    </source>
</evidence>
<feature type="transmembrane region" description="Helical" evidence="7">
    <location>
        <begin position="113"/>
        <end position="138"/>
    </location>
</feature>
<dbReference type="KEGG" id="pgin:FRZ67_16450"/>
<dbReference type="InterPro" id="IPR017475">
    <property type="entry name" value="EPS_sugar_tfrase"/>
</dbReference>
<dbReference type="AlphaFoldDB" id="A0A5B8VBE8"/>
<feature type="transmembrane region" description="Helical" evidence="7">
    <location>
        <begin position="12"/>
        <end position="30"/>
    </location>
</feature>
<protein>
    <submittedName>
        <fullName evidence="9">Sugar transferase</fullName>
    </submittedName>
</protein>
<name>A0A5B8VBE8_9BACT</name>
<dbReference type="PANTHER" id="PTHR30576:SF0">
    <property type="entry name" value="UNDECAPRENYL-PHOSPHATE N-ACETYLGALACTOSAMINYL 1-PHOSPHATE TRANSFERASE-RELATED"/>
    <property type="match status" value="1"/>
</dbReference>
<dbReference type="OrthoDB" id="9808602at2"/>
<dbReference type="Proteomes" id="UP000321533">
    <property type="component" value="Chromosome"/>
</dbReference>
<dbReference type="PANTHER" id="PTHR30576">
    <property type="entry name" value="COLANIC BIOSYNTHESIS UDP-GLUCOSE LIPID CARRIER TRANSFERASE"/>
    <property type="match status" value="1"/>
</dbReference>